<keyword evidence="3" id="KW-1185">Reference proteome</keyword>
<dbReference type="Gene3D" id="3.30.160.20">
    <property type="match status" value="1"/>
</dbReference>
<name>A0A0K9Q3I2_ZOSMR</name>
<gene>
    <name evidence="2" type="ORF">ZOSMA_10G01120</name>
</gene>
<dbReference type="InterPro" id="IPR000352">
    <property type="entry name" value="Pep_chain_release_fac_I"/>
</dbReference>
<dbReference type="OMA" id="WVKERIM"/>
<accession>A0A0K9Q3I2</accession>
<organism evidence="2 3">
    <name type="scientific">Zostera marina</name>
    <name type="common">Eelgrass</name>
    <dbReference type="NCBI Taxonomy" id="29655"/>
    <lineage>
        <taxon>Eukaryota</taxon>
        <taxon>Viridiplantae</taxon>
        <taxon>Streptophyta</taxon>
        <taxon>Embryophyta</taxon>
        <taxon>Tracheophyta</taxon>
        <taxon>Spermatophyta</taxon>
        <taxon>Magnoliopsida</taxon>
        <taxon>Liliopsida</taxon>
        <taxon>Zosteraceae</taxon>
        <taxon>Zostera</taxon>
    </lineage>
</organism>
<reference evidence="3" key="1">
    <citation type="journal article" date="2016" name="Nature">
        <title>The genome of the seagrass Zostera marina reveals angiosperm adaptation to the sea.</title>
        <authorList>
            <person name="Olsen J.L."/>
            <person name="Rouze P."/>
            <person name="Verhelst B."/>
            <person name="Lin Y.-C."/>
            <person name="Bayer T."/>
            <person name="Collen J."/>
            <person name="Dattolo E."/>
            <person name="De Paoli E."/>
            <person name="Dittami S."/>
            <person name="Maumus F."/>
            <person name="Michel G."/>
            <person name="Kersting A."/>
            <person name="Lauritano C."/>
            <person name="Lohaus R."/>
            <person name="Toepel M."/>
            <person name="Tonon T."/>
            <person name="Vanneste K."/>
            <person name="Amirebrahimi M."/>
            <person name="Brakel J."/>
            <person name="Bostroem C."/>
            <person name="Chovatia M."/>
            <person name="Grimwood J."/>
            <person name="Jenkins J.W."/>
            <person name="Jueterbock A."/>
            <person name="Mraz A."/>
            <person name="Stam W.T."/>
            <person name="Tice H."/>
            <person name="Bornberg-Bauer E."/>
            <person name="Green P.J."/>
            <person name="Pearson G.A."/>
            <person name="Procaccini G."/>
            <person name="Duarte C.M."/>
            <person name="Schmutz J."/>
            <person name="Reusch T.B.H."/>
            <person name="Van de Peer Y."/>
        </authorList>
    </citation>
    <scope>NUCLEOTIDE SEQUENCE [LARGE SCALE GENOMIC DNA]</scope>
    <source>
        <strain evidence="3">cv. Finnish</strain>
    </source>
</reference>
<dbReference type="Pfam" id="PF00472">
    <property type="entry name" value="RF-1"/>
    <property type="match status" value="1"/>
</dbReference>
<evidence type="ECO:0000313" key="2">
    <source>
        <dbReference type="EMBL" id="KMZ75843.1"/>
    </source>
</evidence>
<dbReference type="PANTHER" id="PTHR47352:SF1">
    <property type="entry name" value="CLASS I PEPTIDE CHAIN RELEASE FACTOR"/>
    <property type="match status" value="1"/>
</dbReference>
<dbReference type="EMBL" id="LFYR01000113">
    <property type="protein sequence ID" value="KMZ75843.1"/>
    <property type="molecule type" value="Genomic_DNA"/>
</dbReference>
<dbReference type="GO" id="GO:0003747">
    <property type="term" value="F:translation release factor activity"/>
    <property type="evidence" value="ECO:0007669"/>
    <property type="project" value="InterPro"/>
</dbReference>
<dbReference type="SUPFAM" id="SSF110916">
    <property type="entry name" value="Peptidyl-tRNA hydrolase domain-like"/>
    <property type="match status" value="1"/>
</dbReference>
<dbReference type="PROSITE" id="PS00745">
    <property type="entry name" value="RF_PROK_I"/>
    <property type="match status" value="1"/>
</dbReference>
<dbReference type="OrthoDB" id="270639at2759"/>
<evidence type="ECO:0000313" key="3">
    <source>
        <dbReference type="Proteomes" id="UP000036987"/>
    </source>
</evidence>
<dbReference type="FunFam" id="3.30.160.20:FF:000046">
    <property type="entry name" value="Peptidyl-tRNA hydrolase ICT1"/>
    <property type="match status" value="1"/>
</dbReference>
<comment type="caution">
    <text evidence="2">The sequence shown here is derived from an EMBL/GenBank/DDBJ whole genome shotgun (WGS) entry which is preliminary data.</text>
</comment>
<evidence type="ECO:0000259" key="1">
    <source>
        <dbReference type="PROSITE" id="PS00745"/>
    </source>
</evidence>
<dbReference type="Proteomes" id="UP000036987">
    <property type="component" value="Unassembled WGS sequence"/>
</dbReference>
<sequence length="219" mass="24598">MGTTTATVLLLRRFFRISLYPRLPVFSPVPTISRAPSICIRFMASECGDGGEKKVSSRLSQMQKIIKESEERSVFSESGPTPKITLEHVTVSFARSGGPGGQNVNKVNTKVDMRFNVKNANWLRDEVREKLLQMEKNRVNKDGEIVISSTKTRSQQGNIYDALEKLQGFIDAASYVPPPPTEEKKKKIGKLATISERIRLEKKKALSQKKSRRGKGSWD</sequence>
<dbReference type="STRING" id="29655.A0A0K9Q3I2"/>
<dbReference type="AlphaFoldDB" id="A0A0K9Q3I2"/>
<protein>
    <submittedName>
        <fullName evidence="2">Class I peptide chain release factor</fullName>
    </submittedName>
</protein>
<dbReference type="NCBIfam" id="NF006718">
    <property type="entry name" value="PRK09256.1"/>
    <property type="match status" value="1"/>
</dbReference>
<feature type="domain" description="Prokaryotic-type class I peptide chain release factors" evidence="1">
    <location>
        <begin position="95"/>
        <end position="111"/>
    </location>
</feature>
<proteinExistence type="predicted"/>
<dbReference type="PANTHER" id="PTHR47352">
    <property type="entry name" value="CLASS I PEPTIDE CHAIN RELEASE FACTOR"/>
    <property type="match status" value="1"/>
</dbReference>